<evidence type="ECO:0000259" key="2">
    <source>
        <dbReference type="Pfam" id="PF26334"/>
    </source>
</evidence>
<dbReference type="SUPFAM" id="SSF53756">
    <property type="entry name" value="UDP-Glycosyltransferase/glycogen phosphorylase"/>
    <property type="match status" value="1"/>
</dbReference>
<dbReference type="Pfam" id="PF26334">
    <property type="entry name" value="Gtf3_N"/>
    <property type="match status" value="1"/>
</dbReference>
<dbReference type="Proteomes" id="UP000664832">
    <property type="component" value="Unassembled WGS sequence"/>
</dbReference>
<protein>
    <recommendedName>
        <fullName evidence="6">Beta-1,6-galactofuranosyltransferase</fullName>
    </recommendedName>
</protein>
<evidence type="ECO:0000313" key="4">
    <source>
        <dbReference type="EMBL" id="MBO0481014.1"/>
    </source>
</evidence>
<proteinExistence type="predicted"/>
<organism evidence="4 5">
    <name type="scientific">Candidatus Enterococcus courvalinii</name>
    <dbReference type="NCBI Taxonomy" id="2815329"/>
    <lineage>
        <taxon>Bacteria</taxon>
        <taxon>Bacillati</taxon>
        <taxon>Bacillota</taxon>
        <taxon>Bacilli</taxon>
        <taxon>Lactobacillales</taxon>
        <taxon>Enterococcaceae</taxon>
        <taxon>Enterococcus</taxon>
    </lineage>
</organism>
<reference evidence="4 5" key="1">
    <citation type="submission" date="2021-03" db="EMBL/GenBank/DDBJ databases">
        <title>Enterococcal diversity collection.</title>
        <authorList>
            <person name="Gilmore M.S."/>
            <person name="Schwartzman J."/>
            <person name="Van Tyne D."/>
            <person name="Martin M."/>
            <person name="Earl A.M."/>
            <person name="Manson A.L."/>
            <person name="Straub T."/>
            <person name="Salamzade R."/>
            <person name="Saavedra J."/>
            <person name="Lebreton F."/>
            <person name="Prichula J."/>
            <person name="Schaufler K."/>
            <person name="Gaca A."/>
            <person name="Sgardioli B."/>
            <person name="Wagenaar J."/>
            <person name="Strong T."/>
        </authorList>
    </citation>
    <scope>NUCLEOTIDE SEQUENCE [LARGE SCALE GENOMIC DNA]</scope>
    <source>
        <strain evidence="4 5">MSG2901</strain>
    </source>
</reference>
<evidence type="ECO:0008006" key="6">
    <source>
        <dbReference type="Google" id="ProtNLM"/>
    </source>
</evidence>
<dbReference type="Gene3D" id="3.40.50.2000">
    <property type="entry name" value="Glycogen Phosphorylase B"/>
    <property type="match status" value="2"/>
</dbReference>
<dbReference type="InterPro" id="IPR058591">
    <property type="entry name" value="Gtf3_N"/>
</dbReference>
<keyword evidence="5" id="KW-1185">Reference proteome</keyword>
<gene>
    <name evidence="4" type="ORF">JZO71_01585</name>
</gene>
<evidence type="ECO:0000313" key="5">
    <source>
        <dbReference type="Proteomes" id="UP000664832"/>
    </source>
</evidence>
<dbReference type="EMBL" id="JAFLWI010000002">
    <property type="protein sequence ID" value="MBO0481014.1"/>
    <property type="molecule type" value="Genomic_DNA"/>
</dbReference>
<comment type="caution">
    <text evidence="4">The sequence shown here is derived from an EMBL/GenBank/DDBJ whole genome shotgun (WGS) entry which is preliminary data.</text>
</comment>
<feature type="domain" description="Glucosyltransferase 3-like C-terminal" evidence="3">
    <location>
        <begin position="182"/>
        <end position="345"/>
    </location>
</feature>
<evidence type="ECO:0000259" key="3">
    <source>
        <dbReference type="Pfam" id="PF26337"/>
    </source>
</evidence>
<dbReference type="RefSeq" id="WP_206897845.1">
    <property type="nucleotide sequence ID" value="NZ_JAFLWI010000002.1"/>
</dbReference>
<name>A0ABS3HX15_9ENTE</name>
<dbReference type="Pfam" id="PF26337">
    <property type="entry name" value="Gtf3_C"/>
    <property type="match status" value="1"/>
</dbReference>
<accession>A0ABS3HX15</accession>
<keyword evidence="1" id="KW-0808">Transferase</keyword>
<dbReference type="PIRSF" id="PIRSF007023">
    <property type="entry name" value="UDP-Galf_transf"/>
    <property type="match status" value="1"/>
</dbReference>
<evidence type="ECO:0000256" key="1">
    <source>
        <dbReference type="ARBA" id="ARBA00022679"/>
    </source>
</evidence>
<sequence length="358" mass="41149">MQKNFFKLYDGVFNNAGGKAKQDAEFLFEKRGYQNRLHLPSRVYQNLYLNTLFTPVISLFGLLKSKKRSTYIFHYPTFFLRGVFLLHIFEGVNRWRKNKKIVLIHDIEELRKEVLNDKKTNFVTKFSRIAYLKQADVVIVHNKMMKNWLIKQGLPADKLLTLELFDYLTESSHSGGEFGNQVIMAGNLDSKKVQALEKIDQLVGIQFNLYGSALAKRISDYENVTYFGSYPADQIANVMKGSYGLVWDSRDFTGGNGAYANYQRYNSPHKVSLYLAAGFPVIVWKEAAIASFIIENKLGLVIEDLNELPEKIASVTETEYQHMKEKIQVVSEQIRSGYYLTQALRVAEKMIGVENNEI</sequence>
<dbReference type="InterPro" id="IPR058592">
    <property type="entry name" value="Gtf3_C"/>
</dbReference>
<feature type="domain" description="Glucosyltransferase 3-like N-terminal" evidence="2">
    <location>
        <begin position="7"/>
        <end position="163"/>
    </location>
</feature>